<accession>C3ZH57</accession>
<dbReference type="InParanoid" id="C3ZH57"/>
<feature type="domain" description="C-type lectin" evidence="2">
    <location>
        <begin position="253"/>
        <end position="359"/>
    </location>
</feature>
<reference evidence="3" key="1">
    <citation type="journal article" date="2008" name="Nature">
        <title>The amphioxus genome and the evolution of the chordate karyotype.</title>
        <authorList>
            <consortium name="US DOE Joint Genome Institute (JGI-PGF)"/>
            <person name="Putnam N.H."/>
            <person name="Butts T."/>
            <person name="Ferrier D.E.K."/>
            <person name="Furlong R.F."/>
            <person name="Hellsten U."/>
            <person name="Kawashima T."/>
            <person name="Robinson-Rechavi M."/>
            <person name="Shoguchi E."/>
            <person name="Terry A."/>
            <person name="Yu J.-K."/>
            <person name="Benito-Gutierrez E.L."/>
            <person name="Dubchak I."/>
            <person name="Garcia-Fernandez J."/>
            <person name="Gibson-Brown J.J."/>
            <person name="Grigoriev I.V."/>
            <person name="Horton A.C."/>
            <person name="de Jong P.J."/>
            <person name="Jurka J."/>
            <person name="Kapitonov V.V."/>
            <person name="Kohara Y."/>
            <person name="Kuroki Y."/>
            <person name="Lindquist E."/>
            <person name="Lucas S."/>
            <person name="Osoegawa K."/>
            <person name="Pennacchio L.A."/>
            <person name="Salamov A.A."/>
            <person name="Satou Y."/>
            <person name="Sauka-Spengler T."/>
            <person name="Schmutz J."/>
            <person name="Shin-I T."/>
            <person name="Toyoda A."/>
            <person name="Bronner-Fraser M."/>
            <person name="Fujiyama A."/>
            <person name="Holland L.Z."/>
            <person name="Holland P.W.H."/>
            <person name="Satoh N."/>
            <person name="Rokhsar D.S."/>
        </authorList>
    </citation>
    <scope>NUCLEOTIDE SEQUENCE [LARGE SCALE GENOMIC DNA]</scope>
    <source>
        <strain evidence="3">S238N-H82</strain>
        <tissue evidence="3">Testes</tissue>
    </source>
</reference>
<dbReference type="Gene3D" id="3.10.100.10">
    <property type="entry name" value="Mannose-Binding Protein A, subunit A"/>
    <property type="match status" value="1"/>
</dbReference>
<protein>
    <recommendedName>
        <fullName evidence="2">C-type lectin domain-containing protein</fullName>
    </recommendedName>
</protein>
<dbReference type="eggNOG" id="ENOG502SPKV">
    <property type="taxonomic scope" value="Eukaryota"/>
</dbReference>
<dbReference type="PROSITE" id="PS50041">
    <property type="entry name" value="C_TYPE_LECTIN_2"/>
    <property type="match status" value="1"/>
</dbReference>
<evidence type="ECO:0000256" key="1">
    <source>
        <dbReference type="SAM" id="SignalP"/>
    </source>
</evidence>
<gene>
    <name evidence="3" type="ORF">BRAFLDRAFT_84619</name>
</gene>
<dbReference type="SUPFAM" id="SSF56436">
    <property type="entry name" value="C-type lectin-like"/>
    <property type="match status" value="1"/>
</dbReference>
<dbReference type="EMBL" id="GG666621">
    <property type="protein sequence ID" value="EEN48204.1"/>
    <property type="molecule type" value="Genomic_DNA"/>
</dbReference>
<dbReference type="InterPro" id="IPR016186">
    <property type="entry name" value="C-type_lectin-like/link_sf"/>
</dbReference>
<dbReference type="Pfam" id="PF13385">
    <property type="entry name" value="Laminin_G_3"/>
    <property type="match status" value="1"/>
</dbReference>
<dbReference type="Pfam" id="PF00059">
    <property type="entry name" value="Lectin_C"/>
    <property type="match status" value="1"/>
</dbReference>
<feature type="signal peptide" evidence="1">
    <location>
        <begin position="1"/>
        <end position="26"/>
    </location>
</feature>
<dbReference type="InterPro" id="IPR001304">
    <property type="entry name" value="C-type_lectin-like"/>
</dbReference>
<name>C3ZH57_BRAFL</name>
<dbReference type="PANTHER" id="PTHR47635">
    <property type="entry name" value="CUB DOMAIN-CONTAINING PROTEIN"/>
    <property type="match status" value="1"/>
</dbReference>
<dbReference type="AlphaFoldDB" id="C3ZH57"/>
<dbReference type="InterPro" id="IPR008979">
    <property type="entry name" value="Galactose-bd-like_sf"/>
</dbReference>
<dbReference type="SUPFAM" id="SSF49899">
    <property type="entry name" value="Concanavalin A-like lectins/glucanases"/>
    <property type="match status" value="1"/>
</dbReference>
<dbReference type="Gene3D" id="2.60.120.260">
    <property type="entry name" value="Galactose-binding domain-like"/>
    <property type="match status" value="1"/>
</dbReference>
<dbReference type="PANTHER" id="PTHR47635:SF2">
    <property type="entry name" value="LAMG-LIKE JELLYROLL FOLD DOMAIN-CONTAINING PROTEIN"/>
    <property type="match status" value="1"/>
</dbReference>
<dbReference type="SUPFAM" id="SSF49785">
    <property type="entry name" value="Galactose-binding domain-like"/>
    <property type="match status" value="1"/>
</dbReference>
<keyword evidence="1" id="KW-0732">Signal</keyword>
<organism>
    <name type="scientific">Branchiostoma floridae</name>
    <name type="common">Florida lancelet</name>
    <name type="synonym">Amphioxus</name>
    <dbReference type="NCBI Taxonomy" id="7739"/>
    <lineage>
        <taxon>Eukaryota</taxon>
        <taxon>Metazoa</taxon>
        <taxon>Chordata</taxon>
        <taxon>Cephalochordata</taxon>
        <taxon>Leptocardii</taxon>
        <taxon>Amphioxiformes</taxon>
        <taxon>Branchiostomatidae</taxon>
        <taxon>Branchiostoma</taxon>
    </lineage>
</organism>
<evidence type="ECO:0000259" key="2">
    <source>
        <dbReference type="PROSITE" id="PS50041"/>
    </source>
</evidence>
<dbReference type="Gene3D" id="2.60.120.200">
    <property type="match status" value="1"/>
</dbReference>
<evidence type="ECO:0000313" key="3">
    <source>
        <dbReference type="EMBL" id="EEN48204.1"/>
    </source>
</evidence>
<dbReference type="SMART" id="SM00034">
    <property type="entry name" value="CLECT"/>
    <property type="match status" value="1"/>
</dbReference>
<feature type="chain" id="PRO_5002936788" description="C-type lectin domain-containing protein" evidence="1">
    <location>
        <begin position="27"/>
        <end position="495"/>
    </location>
</feature>
<proteinExistence type="predicted"/>
<dbReference type="InterPro" id="IPR016187">
    <property type="entry name" value="CTDL_fold"/>
</dbReference>
<dbReference type="InterPro" id="IPR013320">
    <property type="entry name" value="ConA-like_dom_sf"/>
</dbReference>
<sequence length="495" mass="55089">MGNWTYSKAFVLLYFAVMWPGPNVYGITKQEAAQLKTATDAVGLWPLNALYEASDITGNGNDGTATGTQLATGPYGDANGAFLFSGTAHSYIDIPNNGKLDVRYSFTILAHVYPTGEAGPIFDYVGTNPNIWHWALHFWQLLPEELQLRPVGRDGYFSPFVIARVLQLNAWNYVGCTYDSETGMASIWGNGELARELHIGVAEVASQHRVRVGAKNGGDRCFAGRIACLQLYDYAMTQEQIAAARDACKGSSTYGGAQEECRRQGGLVAIPRDEEEQLKLAFLKNCVSRDAQFWLGIRKTAGDWRDDRGTALGSFTSWASGEPDNGMDCAHIVFGDKEGERRDKWADANCLLQFRYVCEIEDGEWLERDPSWVVDSAGTPWVHKGWTFDAAKALDGNTGTYWNPQGTDRYYNNCWEDVVTVTNVQGGTDERQEFGGFQGTARYWRFLITETNGGYQPWLRELDFYGVDLNLKTKYGAISVNLVTNLCSHVIFVHS</sequence>